<dbReference type="EMBL" id="DVGY01000100">
    <property type="protein sequence ID" value="HIR41076.1"/>
    <property type="molecule type" value="Genomic_DNA"/>
</dbReference>
<feature type="transmembrane region" description="Helical" evidence="1">
    <location>
        <begin position="20"/>
        <end position="41"/>
    </location>
</feature>
<evidence type="ECO:0000313" key="2">
    <source>
        <dbReference type="EMBL" id="HIR41076.1"/>
    </source>
</evidence>
<keyword evidence="1" id="KW-0812">Transmembrane</keyword>
<evidence type="ECO:0000313" key="3">
    <source>
        <dbReference type="Proteomes" id="UP000886749"/>
    </source>
</evidence>
<accession>A0A9D1AJS8</accession>
<comment type="caution">
    <text evidence="2">The sequence shown here is derived from an EMBL/GenBank/DDBJ whole genome shotgun (WGS) entry which is preliminary data.</text>
</comment>
<organism evidence="2 3">
    <name type="scientific">Candidatus Egerieicola pullicola</name>
    <dbReference type="NCBI Taxonomy" id="2840775"/>
    <lineage>
        <taxon>Bacteria</taxon>
        <taxon>Bacillati</taxon>
        <taxon>Bacillota</taxon>
        <taxon>Clostridia</taxon>
        <taxon>Eubacteriales</taxon>
        <taxon>Oscillospiraceae</taxon>
        <taxon>Oscillospiraceae incertae sedis</taxon>
        <taxon>Candidatus Egerieicola</taxon>
    </lineage>
</organism>
<reference evidence="2" key="2">
    <citation type="journal article" date="2021" name="PeerJ">
        <title>Extensive microbial diversity within the chicken gut microbiome revealed by metagenomics and culture.</title>
        <authorList>
            <person name="Gilroy R."/>
            <person name="Ravi A."/>
            <person name="Getino M."/>
            <person name="Pursley I."/>
            <person name="Horton D.L."/>
            <person name="Alikhan N.F."/>
            <person name="Baker D."/>
            <person name="Gharbi K."/>
            <person name="Hall N."/>
            <person name="Watson M."/>
            <person name="Adriaenssens E.M."/>
            <person name="Foster-Nyarko E."/>
            <person name="Jarju S."/>
            <person name="Secka A."/>
            <person name="Antonio M."/>
            <person name="Oren A."/>
            <person name="Chaudhuri R.R."/>
            <person name="La Ragione R."/>
            <person name="Hildebrand F."/>
            <person name="Pallen M.J."/>
        </authorList>
    </citation>
    <scope>NUCLEOTIDE SEQUENCE</scope>
    <source>
        <strain evidence="2">CHK184-25365</strain>
    </source>
</reference>
<feature type="non-terminal residue" evidence="2">
    <location>
        <position position="1"/>
    </location>
</feature>
<keyword evidence="1" id="KW-1133">Transmembrane helix</keyword>
<proteinExistence type="predicted"/>
<gene>
    <name evidence="2" type="ORF">IAB36_04525</name>
</gene>
<dbReference type="AlphaFoldDB" id="A0A9D1AJS8"/>
<name>A0A9D1AJS8_9FIRM</name>
<protein>
    <submittedName>
        <fullName evidence="2">MATE family efflux transporter</fullName>
    </submittedName>
</protein>
<reference evidence="2" key="1">
    <citation type="submission" date="2020-10" db="EMBL/GenBank/DDBJ databases">
        <authorList>
            <person name="Gilroy R."/>
        </authorList>
    </citation>
    <scope>NUCLEOTIDE SEQUENCE</scope>
    <source>
        <strain evidence="2">CHK184-25365</strain>
    </source>
</reference>
<sequence>RWFSFATQSYLLAVEKSLQASIISVSTALIFPMVLIGVLWPLGLTGIWLNFAGTALLAGILAVVLLFKLRPELSRPDADAASQ</sequence>
<dbReference type="Proteomes" id="UP000886749">
    <property type="component" value="Unassembled WGS sequence"/>
</dbReference>
<feature type="transmembrane region" description="Helical" evidence="1">
    <location>
        <begin position="47"/>
        <end position="67"/>
    </location>
</feature>
<evidence type="ECO:0000256" key="1">
    <source>
        <dbReference type="SAM" id="Phobius"/>
    </source>
</evidence>
<keyword evidence="1" id="KW-0472">Membrane</keyword>